<evidence type="ECO:0000259" key="4">
    <source>
        <dbReference type="PROSITE" id="PS51194"/>
    </source>
</evidence>
<dbReference type="Pfam" id="PF04851">
    <property type="entry name" value="ResIII"/>
    <property type="match status" value="1"/>
</dbReference>
<dbReference type="Proteomes" id="UP000838763">
    <property type="component" value="Unassembled WGS sequence"/>
</dbReference>
<accession>A0A9P1GUH0</accession>
<dbReference type="Gene3D" id="3.40.50.300">
    <property type="entry name" value="P-loop containing nucleotide triphosphate hydrolases"/>
    <property type="match status" value="2"/>
</dbReference>
<dbReference type="PANTHER" id="PTHR47396:SF1">
    <property type="entry name" value="ATP-DEPENDENT HELICASE IRC3-RELATED"/>
    <property type="match status" value="1"/>
</dbReference>
<feature type="domain" description="Helicase C-terminal" evidence="4">
    <location>
        <begin position="213"/>
        <end position="396"/>
    </location>
</feature>
<dbReference type="SMART" id="SM00487">
    <property type="entry name" value="DEXDc"/>
    <property type="match status" value="1"/>
</dbReference>
<comment type="caution">
    <text evidence="5">The sequence shown here is derived from an EMBL/GenBank/DDBJ whole genome shotgun (WGS) entry which is preliminary data.</text>
</comment>
<dbReference type="GO" id="GO:0005524">
    <property type="term" value="F:ATP binding"/>
    <property type="evidence" value="ECO:0007669"/>
    <property type="project" value="InterPro"/>
</dbReference>
<keyword evidence="6" id="KW-1185">Reference proteome</keyword>
<dbReference type="Pfam" id="PF00271">
    <property type="entry name" value="Helicase_C"/>
    <property type="match status" value="1"/>
</dbReference>
<protein>
    <recommendedName>
        <fullName evidence="7">P-loop containing nucleoside triphosphate hydrolase protein</fullName>
    </recommendedName>
</protein>
<feature type="region of interest" description="Disordered" evidence="2">
    <location>
        <begin position="485"/>
        <end position="505"/>
    </location>
</feature>
<gene>
    <name evidence="5" type="ORF">PPNO1_LOCUS355</name>
</gene>
<keyword evidence="1" id="KW-0347">Helicase</keyword>
<organism evidence="5 6">
    <name type="scientific">Parascedosporium putredinis</name>
    <dbReference type="NCBI Taxonomy" id="1442378"/>
    <lineage>
        <taxon>Eukaryota</taxon>
        <taxon>Fungi</taxon>
        <taxon>Dikarya</taxon>
        <taxon>Ascomycota</taxon>
        <taxon>Pezizomycotina</taxon>
        <taxon>Sordariomycetes</taxon>
        <taxon>Hypocreomycetidae</taxon>
        <taxon>Microascales</taxon>
        <taxon>Microascaceae</taxon>
        <taxon>Parascedosporium</taxon>
    </lineage>
</organism>
<evidence type="ECO:0000259" key="3">
    <source>
        <dbReference type="PROSITE" id="PS51192"/>
    </source>
</evidence>
<sequence>MLRTLIPHQVRPMSRSFRPFAPGYRGPHLKSFHCTPLFLSSPKIKLRNYQEECISSVLASLSQGHKRLGISLATGSGKTVIFTQLISRVPPPSPEATQTLVLAHRRELVEQAAKHCAAAYPDMRVEIEMGNMHASGHADITIASVQSITSRDRLDKFDPSRFKLLLVDEAHHVVAPGYLRTLEHFGLERRGLRAAIDEIVYHRDYVDMITEKWLCDVIFTTVESKADISAVRSGASGDFKPGDLSRAVNTDHVNEVTVRSWLAHAQDRKSTLVFCVDLAHVASLTQKFRQHGLDAHGFKARKFPVLVNCGVFTEGTDIPNVDCVVLARPTKSRNLLVQMIGRGMRLYPDKKDCHVIDMVSSLETGIVTTPTLFGLDPGELGSALDPNTKVTFTQYSSVLDLIADTSGEKHIRTLSPNAWVQVAPDRYVLTAPNGTYLRGQVDFLNKLRGRDGVEPLTVDDLTKGAAMDMITKVKHGARGRFAALGAQRRKREREAKEAEGVLERRRREQVSVGPVRY</sequence>
<keyword evidence="1" id="KW-0067">ATP-binding</keyword>
<dbReference type="InterPro" id="IPR006935">
    <property type="entry name" value="Helicase/UvrB_N"/>
</dbReference>
<evidence type="ECO:0000256" key="2">
    <source>
        <dbReference type="SAM" id="MobiDB-lite"/>
    </source>
</evidence>
<feature type="domain" description="Helicase ATP-binding" evidence="3">
    <location>
        <begin position="59"/>
        <end position="182"/>
    </location>
</feature>
<dbReference type="SUPFAM" id="SSF52540">
    <property type="entry name" value="P-loop containing nucleoside triphosphate hydrolases"/>
    <property type="match status" value="1"/>
</dbReference>
<dbReference type="InterPro" id="IPR014001">
    <property type="entry name" value="Helicase_ATP-bd"/>
</dbReference>
<keyword evidence="1" id="KW-0378">Hydrolase</keyword>
<dbReference type="GO" id="GO:0032042">
    <property type="term" value="P:mitochondrial DNA metabolic process"/>
    <property type="evidence" value="ECO:0007669"/>
    <property type="project" value="TreeGrafter"/>
</dbReference>
<dbReference type="OrthoDB" id="16911at2759"/>
<evidence type="ECO:0000313" key="6">
    <source>
        <dbReference type="Proteomes" id="UP000838763"/>
    </source>
</evidence>
<dbReference type="GO" id="GO:0036121">
    <property type="term" value="F:double-stranded DNA helicase activity"/>
    <property type="evidence" value="ECO:0007669"/>
    <property type="project" value="TreeGrafter"/>
</dbReference>
<dbReference type="GO" id="GO:0005759">
    <property type="term" value="C:mitochondrial matrix"/>
    <property type="evidence" value="ECO:0007669"/>
    <property type="project" value="TreeGrafter"/>
</dbReference>
<dbReference type="PROSITE" id="PS51192">
    <property type="entry name" value="HELICASE_ATP_BIND_1"/>
    <property type="match status" value="1"/>
</dbReference>
<dbReference type="AlphaFoldDB" id="A0A9P1GUH0"/>
<name>A0A9P1GUH0_9PEZI</name>
<dbReference type="GO" id="GO:0016787">
    <property type="term" value="F:hydrolase activity"/>
    <property type="evidence" value="ECO:0007669"/>
    <property type="project" value="InterPro"/>
</dbReference>
<proteinExistence type="predicted"/>
<dbReference type="SMART" id="SM00490">
    <property type="entry name" value="HELICc"/>
    <property type="match status" value="1"/>
</dbReference>
<evidence type="ECO:0008006" key="7">
    <source>
        <dbReference type="Google" id="ProtNLM"/>
    </source>
</evidence>
<dbReference type="InterPro" id="IPR001650">
    <property type="entry name" value="Helicase_C-like"/>
</dbReference>
<dbReference type="GO" id="GO:0070125">
    <property type="term" value="P:mitochondrial translational elongation"/>
    <property type="evidence" value="ECO:0007669"/>
    <property type="project" value="TreeGrafter"/>
</dbReference>
<evidence type="ECO:0000313" key="5">
    <source>
        <dbReference type="EMBL" id="CAI4210553.1"/>
    </source>
</evidence>
<dbReference type="EMBL" id="CALLCH030000001">
    <property type="protein sequence ID" value="CAI4210553.1"/>
    <property type="molecule type" value="Genomic_DNA"/>
</dbReference>
<dbReference type="InterPro" id="IPR027417">
    <property type="entry name" value="P-loop_NTPase"/>
</dbReference>
<dbReference type="PANTHER" id="PTHR47396">
    <property type="entry name" value="TYPE I RESTRICTION ENZYME ECOKI R PROTEIN"/>
    <property type="match status" value="1"/>
</dbReference>
<dbReference type="InterPro" id="IPR050742">
    <property type="entry name" value="Helicase_Restrict-Modif_Enz"/>
</dbReference>
<dbReference type="GO" id="GO:0000403">
    <property type="term" value="F:Y-form DNA binding"/>
    <property type="evidence" value="ECO:0007669"/>
    <property type="project" value="TreeGrafter"/>
</dbReference>
<dbReference type="GO" id="GO:0061749">
    <property type="term" value="F:forked DNA-dependent helicase activity"/>
    <property type="evidence" value="ECO:0007669"/>
    <property type="project" value="TreeGrafter"/>
</dbReference>
<evidence type="ECO:0000256" key="1">
    <source>
        <dbReference type="ARBA" id="ARBA00022806"/>
    </source>
</evidence>
<dbReference type="CDD" id="cd18799">
    <property type="entry name" value="SF2_C_EcoAI-like"/>
    <property type="match status" value="1"/>
</dbReference>
<feature type="compositionally biased region" description="Basic and acidic residues" evidence="2">
    <location>
        <begin position="492"/>
        <end position="505"/>
    </location>
</feature>
<keyword evidence="1" id="KW-0547">Nucleotide-binding</keyword>
<reference evidence="5" key="1">
    <citation type="submission" date="2022-11" db="EMBL/GenBank/DDBJ databases">
        <authorList>
            <person name="Scott C."/>
            <person name="Bruce N."/>
        </authorList>
    </citation>
    <scope>NUCLEOTIDE SEQUENCE</scope>
</reference>
<dbReference type="PROSITE" id="PS51194">
    <property type="entry name" value="HELICASE_CTER"/>
    <property type="match status" value="1"/>
</dbReference>